<dbReference type="GO" id="GO:0006269">
    <property type="term" value="P:DNA replication, synthesis of primer"/>
    <property type="evidence" value="ECO:0007669"/>
    <property type="project" value="UniProtKB-KW"/>
</dbReference>
<dbReference type="EMBL" id="LR214950">
    <property type="protein sequence ID" value="VEU58399.1"/>
    <property type="molecule type" value="Genomic_DNA"/>
</dbReference>
<dbReference type="InterPro" id="IPR003593">
    <property type="entry name" value="AAA+_ATPase"/>
</dbReference>
<dbReference type="PANTHER" id="PTHR30153">
    <property type="entry name" value="REPLICATIVE DNA HELICASE DNAB"/>
    <property type="match status" value="1"/>
</dbReference>
<gene>
    <name evidence="3" type="primary">repB-1</name>
    <name evidence="3" type="ORF">NCTC10183_00157</name>
</gene>
<dbReference type="AlphaFoldDB" id="A0A449A2D6"/>
<evidence type="ECO:0000256" key="1">
    <source>
        <dbReference type="ARBA" id="ARBA00022515"/>
    </source>
</evidence>
<dbReference type="InterPro" id="IPR007694">
    <property type="entry name" value="DNA_helicase_DnaB-like_C"/>
</dbReference>
<sequence length="325" mass="37394">MNVINEQKAKLVDLIDELSLSTKEFKMNLENNKEVLKTISGKEALLKLIDKQVNNKNENRLHSGFSIFDYYANGLINGNLYVIAGKSGTGKTTFIINMINNIIQTLKDNETILFISLETSAHQIIKKFFNIFLNSINFNNFESLSTNELGEVLKDNTRLFNQFNKLTIIDDFNFKCSEIQDIIKDIEQKQNKKVKGVFIDHIQIMKHSYQSLGKREEINRIMSDLKGYAKELDLPIVALSQLTRETKTDIIEKDKFDIRKPKLSQLKESSAIEECADVIALLYLANALNPFYDILHISLDKNREGQRETQKLEFYKSSSVIKPLI</sequence>
<dbReference type="GO" id="GO:0005829">
    <property type="term" value="C:cytosol"/>
    <property type="evidence" value="ECO:0007669"/>
    <property type="project" value="TreeGrafter"/>
</dbReference>
<dbReference type="EC" id="3.6.4.12" evidence="3"/>
<dbReference type="GO" id="GO:0003678">
    <property type="term" value="F:DNA helicase activity"/>
    <property type="evidence" value="ECO:0007669"/>
    <property type="project" value="UniProtKB-EC"/>
</dbReference>
<dbReference type="PANTHER" id="PTHR30153:SF2">
    <property type="entry name" value="REPLICATIVE DNA HELICASE"/>
    <property type="match status" value="1"/>
</dbReference>
<dbReference type="GO" id="GO:0016787">
    <property type="term" value="F:hydrolase activity"/>
    <property type="evidence" value="ECO:0007669"/>
    <property type="project" value="UniProtKB-KW"/>
</dbReference>
<dbReference type="PROSITE" id="PS51199">
    <property type="entry name" value="SF4_HELICASE"/>
    <property type="match status" value="1"/>
</dbReference>
<dbReference type="Proteomes" id="UP000290568">
    <property type="component" value="Chromosome"/>
</dbReference>
<evidence type="ECO:0000259" key="2">
    <source>
        <dbReference type="PROSITE" id="PS51199"/>
    </source>
</evidence>
<dbReference type="SMART" id="SM00382">
    <property type="entry name" value="AAA"/>
    <property type="match status" value="1"/>
</dbReference>
<feature type="domain" description="SF4 helicase" evidence="2">
    <location>
        <begin position="54"/>
        <end position="325"/>
    </location>
</feature>
<accession>A0A449A2D6</accession>
<evidence type="ECO:0000313" key="3">
    <source>
        <dbReference type="EMBL" id="VEU58399.1"/>
    </source>
</evidence>
<dbReference type="Pfam" id="PF03796">
    <property type="entry name" value="DnaB_C"/>
    <property type="match status" value="1"/>
</dbReference>
<keyword evidence="3" id="KW-0378">Hydrolase</keyword>
<organism evidence="3 4">
    <name type="scientific">Mycoplasmopsis gallinacea</name>
    <dbReference type="NCBI Taxonomy" id="29556"/>
    <lineage>
        <taxon>Bacteria</taxon>
        <taxon>Bacillati</taxon>
        <taxon>Mycoplasmatota</taxon>
        <taxon>Mycoplasmoidales</taxon>
        <taxon>Metamycoplasmataceae</taxon>
        <taxon>Mycoplasmopsis</taxon>
    </lineage>
</organism>
<evidence type="ECO:0000313" key="4">
    <source>
        <dbReference type="Proteomes" id="UP000290568"/>
    </source>
</evidence>
<dbReference type="GO" id="GO:1990077">
    <property type="term" value="C:primosome complex"/>
    <property type="evidence" value="ECO:0007669"/>
    <property type="project" value="UniProtKB-KW"/>
</dbReference>
<protein>
    <submittedName>
        <fullName evidence="3">Repb</fullName>
        <ecNumber evidence="3">3.6.4.12</ecNumber>
    </submittedName>
</protein>
<dbReference type="Gene3D" id="3.40.50.300">
    <property type="entry name" value="P-loop containing nucleotide triphosphate hydrolases"/>
    <property type="match status" value="1"/>
</dbReference>
<keyword evidence="4" id="KW-1185">Reference proteome</keyword>
<name>A0A449A2D6_9BACT</name>
<dbReference type="InterPro" id="IPR027417">
    <property type="entry name" value="P-loop_NTPase"/>
</dbReference>
<reference evidence="3 4" key="1">
    <citation type="submission" date="2019-01" db="EMBL/GenBank/DDBJ databases">
        <authorList>
            <consortium name="Pathogen Informatics"/>
        </authorList>
    </citation>
    <scope>NUCLEOTIDE SEQUENCE [LARGE SCALE GENOMIC DNA]</scope>
    <source>
        <strain evidence="3 4">NCTC10183</strain>
    </source>
</reference>
<proteinExistence type="predicted"/>
<dbReference type="SUPFAM" id="SSF52540">
    <property type="entry name" value="P-loop containing nucleoside triphosphate hydrolases"/>
    <property type="match status" value="1"/>
</dbReference>
<dbReference type="OrthoDB" id="396541at2"/>
<dbReference type="RefSeq" id="WP_129620078.1">
    <property type="nucleotide sequence ID" value="NZ_LR214950.1"/>
</dbReference>
<dbReference type="GO" id="GO:0005524">
    <property type="term" value="F:ATP binding"/>
    <property type="evidence" value="ECO:0007669"/>
    <property type="project" value="InterPro"/>
</dbReference>
<keyword evidence="1" id="KW-0639">Primosome</keyword>